<gene>
    <name evidence="1" type="ORF">SAMN05216210_0194</name>
</gene>
<proteinExistence type="predicted"/>
<dbReference type="STRING" id="1434072.SAMN05216210_0194"/>
<sequence>MMHDWTLLTLIVDWANGTITIAFRNCQSQEVFLIAEGLIDLRVPKREEWGGSVSVNEVDGPKVLQNGSLYFSIEMQSGDKIEMEARSISLPDG</sequence>
<protein>
    <submittedName>
        <fullName evidence="1">Uncharacterized protein</fullName>
    </submittedName>
</protein>
<dbReference type="Proteomes" id="UP000243924">
    <property type="component" value="Chromosome I"/>
</dbReference>
<evidence type="ECO:0000313" key="2">
    <source>
        <dbReference type="Proteomes" id="UP000243924"/>
    </source>
</evidence>
<accession>A0A1H2E0U9</accession>
<dbReference type="RefSeq" id="WP_092383259.1">
    <property type="nucleotide sequence ID" value="NZ_LT629787.1"/>
</dbReference>
<organism evidence="1 2">
    <name type="scientific">Halopseudomonas salegens</name>
    <dbReference type="NCBI Taxonomy" id="1434072"/>
    <lineage>
        <taxon>Bacteria</taxon>
        <taxon>Pseudomonadati</taxon>
        <taxon>Pseudomonadota</taxon>
        <taxon>Gammaproteobacteria</taxon>
        <taxon>Pseudomonadales</taxon>
        <taxon>Pseudomonadaceae</taxon>
        <taxon>Halopseudomonas</taxon>
    </lineage>
</organism>
<evidence type="ECO:0000313" key="1">
    <source>
        <dbReference type="EMBL" id="SDT88701.1"/>
    </source>
</evidence>
<name>A0A1H2E0U9_9GAMM</name>
<reference evidence="2" key="1">
    <citation type="submission" date="2016-10" db="EMBL/GenBank/DDBJ databases">
        <authorList>
            <person name="Varghese N."/>
            <person name="Submissions S."/>
        </authorList>
    </citation>
    <scope>NUCLEOTIDE SEQUENCE [LARGE SCALE GENOMIC DNA]</scope>
    <source>
        <strain evidence="2">CECT 8338</strain>
    </source>
</reference>
<keyword evidence="2" id="KW-1185">Reference proteome</keyword>
<dbReference type="EMBL" id="LT629787">
    <property type="protein sequence ID" value="SDT88701.1"/>
    <property type="molecule type" value="Genomic_DNA"/>
</dbReference>
<dbReference type="OrthoDB" id="6043651at2"/>
<dbReference type="AlphaFoldDB" id="A0A1H2E0U9"/>